<proteinExistence type="predicted"/>
<dbReference type="Proteomes" id="UP001607302">
    <property type="component" value="Unassembled WGS sequence"/>
</dbReference>
<gene>
    <name evidence="1" type="ORF">V1478_012288</name>
</gene>
<dbReference type="AlphaFoldDB" id="A0ABD2ACR7"/>
<organism evidence="1 2">
    <name type="scientific">Vespula squamosa</name>
    <name type="common">Southern yellow jacket</name>
    <name type="synonym">Wasp</name>
    <dbReference type="NCBI Taxonomy" id="30214"/>
    <lineage>
        <taxon>Eukaryota</taxon>
        <taxon>Metazoa</taxon>
        <taxon>Ecdysozoa</taxon>
        <taxon>Arthropoda</taxon>
        <taxon>Hexapoda</taxon>
        <taxon>Insecta</taxon>
        <taxon>Pterygota</taxon>
        <taxon>Neoptera</taxon>
        <taxon>Endopterygota</taxon>
        <taxon>Hymenoptera</taxon>
        <taxon>Apocrita</taxon>
        <taxon>Aculeata</taxon>
        <taxon>Vespoidea</taxon>
        <taxon>Vespidae</taxon>
        <taxon>Vespinae</taxon>
        <taxon>Vespula</taxon>
    </lineage>
</organism>
<protein>
    <submittedName>
        <fullName evidence="1">Uncharacterized protein</fullName>
    </submittedName>
</protein>
<evidence type="ECO:0000313" key="1">
    <source>
        <dbReference type="EMBL" id="KAL2718412.1"/>
    </source>
</evidence>
<name>A0ABD2ACR7_VESSQ</name>
<sequence>MENKTIEKLGLLRNVVLYGSLLGDPGFAVKTDEEHRRRARWAFCTETHNVRLSLFPMALLPHHVHPRGLWHNPRLLNRHRYDRRK</sequence>
<keyword evidence="2" id="KW-1185">Reference proteome</keyword>
<evidence type="ECO:0000313" key="2">
    <source>
        <dbReference type="Proteomes" id="UP001607302"/>
    </source>
</evidence>
<accession>A0ABD2ACR7</accession>
<comment type="caution">
    <text evidence="1">The sequence shown here is derived from an EMBL/GenBank/DDBJ whole genome shotgun (WGS) entry which is preliminary data.</text>
</comment>
<reference evidence="1 2" key="1">
    <citation type="journal article" date="2024" name="Ann. Entomol. Soc. Am.">
        <title>Genomic analyses of the southern and eastern yellowjacket wasps (Hymenoptera: Vespidae) reveal evolutionary signatures of social life.</title>
        <authorList>
            <person name="Catto M.A."/>
            <person name="Caine P.B."/>
            <person name="Orr S.E."/>
            <person name="Hunt B.G."/>
            <person name="Goodisman M.A.D."/>
        </authorList>
    </citation>
    <scope>NUCLEOTIDE SEQUENCE [LARGE SCALE GENOMIC DNA]</scope>
    <source>
        <strain evidence="1">233</strain>
        <tissue evidence="1">Head and thorax</tissue>
    </source>
</reference>
<dbReference type="EMBL" id="JAUDFV010000152">
    <property type="protein sequence ID" value="KAL2718412.1"/>
    <property type="molecule type" value="Genomic_DNA"/>
</dbReference>